<protein>
    <submittedName>
        <fullName evidence="4">Patatin-like phospholipase</fullName>
    </submittedName>
</protein>
<dbReference type="EMBL" id="PYGD01000011">
    <property type="protein sequence ID" value="PSK89537.1"/>
    <property type="molecule type" value="Genomic_DNA"/>
</dbReference>
<dbReference type="InterPro" id="IPR016035">
    <property type="entry name" value="Acyl_Trfase/lysoPLipase"/>
</dbReference>
<evidence type="ECO:0000256" key="1">
    <source>
        <dbReference type="ARBA" id="ARBA00023098"/>
    </source>
</evidence>
<dbReference type="GO" id="GO:0016042">
    <property type="term" value="P:lipid catabolic process"/>
    <property type="evidence" value="ECO:0007669"/>
    <property type="project" value="UniProtKB-UniRule"/>
</dbReference>
<keyword evidence="2" id="KW-0378">Hydrolase</keyword>
<dbReference type="InterPro" id="IPR002641">
    <property type="entry name" value="PNPLA_dom"/>
</dbReference>
<dbReference type="PROSITE" id="PS51635">
    <property type="entry name" value="PNPLA"/>
    <property type="match status" value="1"/>
</dbReference>
<organism evidence="4 5">
    <name type="scientific">Taibaiella chishuiensis</name>
    <dbReference type="NCBI Taxonomy" id="1434707"/>
    <lineage>
        <taxon>Bacteria</taxon>
        <taxon>Pseudomonadati</taxon>
        <taxon>Bacteroidota</taxon>
        <taxon>Chitinophagia</taxon>
        <taxon>Chitinophagales</taxon>
        <taxon>Chitinophagaceae</taxon>
        <taxon>Taibaiella</taxon>
    </lineage>
</organism>
<dbReference type="Pfam" id="PF01734">
    <property type="entry name" value="Patatin"/>
    <property type="match status" value="1"/>
</dbReference>
<dbReference type="AlphaFoldDB" id="A0A2P8CX85"/>
<accession>A0A2P8CX85</accession>
<reference evidence="4 5" key="1">
    <citation type="submission" date="2018-03" db="EMBL/GenBank/DDBJ databases">
        <title>Genomic Encyclopedia of Type Strains, Phase III (KMG-III): the genomes of soil and plant-associated and newly described type strains.</title>
        <authorList>
            <person name="Whitman W."/>
        </authorList>
    </citation>
    <scope>NUCLEOTIDE SEQUENCE [LARGE SCALE GENOMIC DNA]</scope>
    <source>
        <strain evidence="4 5">CGMCC 1.12700</strain>
    </source>
</reference>
<keyword evidence="5" id="KW-1185">Reference proteome</keyword>
<feature type="domain" description="PNPLA" evidence="3">
    <location>
        <begin position="12"/>
        <end position="397"/>
    </location>
</feature>
<feature type="short sequence motif" description="DGA/G" evidence="2">
    <location>
        <begin position="384"/>
        <end position="386"/>
    </location>
</feature>
<dbReference type="Gene3D" id="3.40.1090.10">
    <property type="entry name" value="Cytosolic phospholipase A2 catalytic domain"/>
    <property type="match status" value="2"/>
</dbReference>
<keyword evidence="1 2" id="KW-0443">Lipid metabolism</keyword>
<dbReference type="RefSeq" id="WP_106524782.1">
    <property type="nucleotide sequence ID" value="NZ_PYGD01000011.1"/>
</dbReference>
<feature type="short sequence motif" description="GXSXG" evidence="2">
    <location>
        <begin position="62"/>
        <end position="66"/>
    </location>
</feature>
<name>A0A2P8CX85_9BACT</name>
<feature type="active site" description="Nucleophile" evidence="2">
    <location>
        <position position="64"/>
    </location>
</feature>
<dbReference type="PANTHER" id="PTHR46394">
    <property type="entry name" value="ANNEXIN"/>
    <property type="match status" value="1"/>
</dbReference>
<evidence type="ECO:0000256" key="2">
    <source>
        <dbReference type="PROSITE-ProRule" id="PRU01161"/>
    </source>
</evidence>
<comment type="caution">
    <text evidence="4">The sequence shown here is derived from an EMBL/GenBank/DDBJ whole genome shotgun (WGS) entry which is preliminary data.</text>
</comment>
<evidence type="ECO:0000259" key="3">
    <source>
        <dbReference type="PROSITE" id="PS51635"/>
    </source>
</evidence>
<gene>
    <name evidence="4" type="ORF">B0I18_11193</name>
</gene>
<dbReference type="OrthoDB" id="9770965at2"/>
<evidence type="ECO:0000313" key="4">
    <source>
        <dbReference type="EMBL" id="PSK89537.1"/>
    </source>
</evidence>
<feature type="short sequence motif" description="GXGXXG" evidence="2">
    <location>
        <begin position="16"/>
        <end position="21"/>
    </location>
</feature>
<dbReference type="SUPFAM" id="SSF52151">
    <property type="entry name" value="FabD/lysophospholipase-like"/>
    <property type="match status" value="1"/>
</dbReference>
<sequence length="561" mass="62159">MARIKPEDIEYLSFEGGGGRGLAYLGSLIAFLHPAFKGRIMYYDEQTRRHYLNTNTIKGMAGTSAGSIACALLACKVSLEEIIDLMTTGGKSNKTHSALDDLLTGNKSYLDLFGDDDTSEKTALIPSISSYTGFWSVDRNSDYRQNKMKGVMKKTHLDLVLKLSPLFLNPLGQAATALALSSSTVMANMQNVSVDYGLKHGFVLRNYLDFLMGRGIGNEVARTQKQITRSPYSISLLPPGESVTVKPKRAPYLPQPFPVITFPEVSLPDPVFFTKKVISAATAAVSASGKYKAVNEALQKKKTWLSYTFAEHAQVFNTELVLCATQVERGQPFYFSKKTTPNIRIADAVRMSMSIPVYFKGFKIWDEEAYTVPEAGVLRGIWVDGGVKNNNPIRVFDKPAPGSKQSYPYQRGNINPKVLGLLLGLPQIDDKARHLFKPENETGNLLDYAGSLMNTVISNSSELQFNNDQEEMNHALELVTELDKKMALDTYVFSYPIETVATFIDVAARQTLKWFGITEDPFTYPQLYAPKSVGFQGVLNALKVHSKFSQYKTKLKSLGAV</sequence>
<keyword evidence="2" id="KW-0442">Lipid degradation</keyword>
<evidence type="ECO:0000313" key="5">
    <source>
        <dbReference type="Proteomes" id="UP000240572"/>
    </source>
</evidence>
<feature type="active site" description="Proton acceptor" evidence="2">
    <location>
        <position position="384"/>
    </location>
</feature>
<dbReference type="InterPro" id="IPR052580">
    <property type="entry name" value="Lipid_Hydrolase"/>
</dbReference>
<dbReference type="PANTHER" id="PTHR46394:SF1">
    <property type="entry name" value="PNPLA DOMAIN-CONTAINING PROTEIN"/>
    <property type="match status" value="1"/>
</dbReference>
<dbReference type="GO" id="GO:0016787">
    <property type="term" value="F:hydrolase activity"/>
    <property type="evidence" value="ECO:0007669"/>
    <property type="project" value="UniProtKB-UniRule"/>
</dbReference>
<proteinExistence type="predicted"/>
<dbReference type="Proteomes" id="UP000240572">
    <property type="component" value="Unassembled WGS sequence"/>
</dbReference>